<reference evidence="2" key="1">
    <citation type="submission" date="2021-01" db="EMBL/GenBank/DDBJ databases">
        <authorList>
            <person name="Corre E."/>
            <person name="Pelletier E."/>
            <person name="Niang G."/>
            <person name="Scheremetjew M."/>
            <person name="Finn R."/>
            <person name="Kale V."/>
            <person name="Holt S."/>
            <person name="Cochrane G."/>
            <person name="Meng A."/>
            <person name="Brown T."/>
            <person name="Cohen L."/>
        </authorList>
    </citation>
    <scope>NUCLEOTIDE SEQUENCE</scope>
    <source>
        <strain evidence="2">Pbaha01</strain>
    </source>
</reference>
<evidence type="ECO:0000313" key="2">
    <source>
        <dbReference type="EMBL" id="CAD8351235.1"/>
    </source>
</evidence>
<proteinExistence type="predicted"/>
<dbReference type="AlphaFoldDB" id="A0A7S0A348"/>
<name>A0A7S0A348_9DINO</name>
<dbReference type="EMBL" id="HBEG01011139">
    <property type="protein sequence ID" value="CAD8351235.1"/>
    <property type="molecule type" value="Transcribed_RNA"/>
</dbReference>
<feature type="region of interest" description="Disordered" evidence="1">
    <location>
        <begin position="203"/>
        <end position="250"/>
    </location>
</feature>
<organism evidence="2">
    <name type="scientific">Pyrodinium bahamense</name>
    <dbReference type="NCBI Taxonomy" id="73915"/>
    <lineage>
        <taxon>Eukaryota</taxon>
        <taxon>Sar</taxon>
        <taxon>Alveolata</taxon>
        <taxon>Dinophyceae</taxon>
        <taxon>Gonyaulacales</taxon>
        <taxon>Pyrocystaceae</taxon>
        <taxon>Pyrodinium</taxon>
    </lineage>
</organism>
<gene>
    <name evidence="2" type="ORF">PBAH0796_LOCUS6602</name>
</gene>
<evidence type="ECO:0000256" key="1">
    <source>
        <dbReference type="SAM" id="MobiDB-lite"/>
    </source>
</evidence>
<sequence>MDAGSALQDEVAVSVTRPSFQMPLEWSVATACSLARLAAAEPSRAAATVLGYSTPSVMDVGGASLRLRWHEAPAAPGARAATAAEVPLLAASGSIALALRRGTAGAAWLPAVAGVPGHHVDRAGQPRHGLLEVVVMARPTVKGGLTFLHEEALRAWAPEGAELELAPLRRLDDFHIDDGSGPWLRDRICITASQAEDFVAPQAREHGPASEDVDQLLSGSGLRREAVVRPPPSDEWDLARSGQLHRDCSL</sequence>
<protein>
    <submittedName>
        <fullName evidence="2">Uncharacterized protein</fullName>
    </submittedName>
</protein>
<accession>A0A7S0A348</accession>